<gene>
    <name evidence="1" type="primary">mraW</name>
    <name evidence="1" type="ORF">A33U_060</name>
</gene>
<dbReference type="PATRIC" id="fig|1202536.3.peg.54"/>
<reference evidence="1 2" key="1">
    <citation type="journal article" date="2012" name="Mol. Biol. Evol.">
        <title>Genome reduction and co-evolution between the primary and secondary bacterial symbionts of psyllids.</title>
        <authorList>
            <person name="Sloan D.B."/>
            <person name="Moran N.A."/>
        </authorList>
    </citation>
    <scope>NUCLEOTIDE SEQUENCE [LARGE SCALE GENOMIC DNA]</scope>
    <source>
        <strain evidence="1 2">CE</strain>
    </source>
</reference>
<accession>J7GST0</accession>
<dbReference type="Gene3D" id="3.40.50.150">
    <property type="entry name" value="Vaccinia Virus protein VP39"/>
    <property type="match status" value="1"/>
</dbReference>
<evidence type="ECO:0000313" key="2">
    <source>
        <dbReference type="Proteomes" id="UP000003932"/>
    </source>
</evidence>
<proteinExistence type="predicted"/>
<dbReference type="SUPFAM" id="SSF53335">
    <property type="entry name" value="S-adenosyl-L-methionine-dependent methyltransferases"/>
    <property type="match status" value="1"/>
</dbReference>
<dbReference type="InterPro" id="IPR029063">
    <property type="entry name" value="SAM-dependent_MTases_sf"/>
</dbReference>
<dbReference type="GO" id="GO:0008168">
    <property type="term" value="F:methyltransferase activity"/>
    <property type="evidence" value="ECO:0007669"/>
    <property type="project" value="UniProtKB-KW"/>
</dbReference>
<name>J7GST0_CARRU</name>
<keyword evidence="1" id="KW-0808">Transferase</keyword>
<dbReference type="OrthoDB" id="6184291at2"/>
<sequence>MKNKHLSILPNIFFKKIKYFYDLTFGCGGYSINFIKKNKNIKCICLDLKLSSKKILNFLFNKNYIFFLQKIKNFLKILLRFNIKKANLIIYDQGYSTCQIKNKLYNYKKNIYKIKKYILNKNLKNIFFDIIFFFNKKFIMIYLTFNIYEYYKLLLFLKKIKKICLKKINSNFFEKSINKGCFFSNINILFI</sequence>
<organism evidence="1 2">
    <name type="scientific">Candidatus Carsonella ruddii CE isolate Thao2000</name>
    <dbReference type="NCBI Taxonomy" id="1202536"/>
    <lineage>
        <taxon>Bacteria</taxon>
        <taxon>Pseudomonadati</taxon>
        <taxon>Pseudomonadota</taxon>
        <taxon>Gammaproteobacteria</taxon>
        <taxon>Oceanospirillales</taxon>
        <taxon>Halomonadaceae</taxon>
        <taxon>Zymobacter group</taxon>
        <taxon>Candidatus Carsonella</taxon>
    </lineage>
</organism>
<keyword evidence="1" id="KW-0489">Methyltransferase</keyword>
<dbReference type="KEGG" id="cru:A33U_060"/>
<dbReference type="RefSeq" id="WP_014886830.1">
    <property type="nucleotide sequence ID" value="NC_018414.1"/>
</dbReference>
<dbReference type="EMBL" id="CP003541">
    <property type="protein sequence ID" value="AFP83529.1"/>
    <property type="molecule type" value="Genomic_DNA"/>
</dbReference>
<protein>
    <submittedName>
        <fullName evidence="1">Putative S-adenosyl-methyltransferase MraW</fullName>
    </submittedName>
</protein>
<evidence type="ECO:0000313" key="1">
    <source>
        <dbReference type="EMBL" id="AFP83529.1"/>
    </source>
</evidence>
<dbReference type="GO" id="GO:0032259">
    <property type="term" value="P:methylation"/>
    <property type="evidence" value="ECO:0007669"/>
    <property type="project" value="UniProtKB-KW"/>
</dbReference>
<dbReference type="STRING" id="1202536.A33U_060"/>
<dbReference type="Proteomes" id="UP000003932">
    <property type="component" value="Chromosome"/>
</dbReference>
<dbReference type="AlphaFoldDB" id="J7GST0"/>
<dbReference type="HOGENOM" id="CLU_1451947_0_0_6"/>